<reference evidence="1" key="1">
    <citation type="submission" date="2016-08" db="EMBL/GenBank/DDBJ databases">
        <authorList>
            <person name="Seilhamer J.J."/>
        </authorList>
    </citation>
    <scope>NUCLEOTIDE SEQUENCE</scope>
    <source>
        <strain evidence="1">86-1</strain>
    </source>
</reference>
<proteinExistence type="predicted"/>
<dbReference type="EMBL" id="FMJC01000002">
    <property type="protein sequence ID" value="SCM72584.1"/>
    <property type="molecule type" value="Genomic_DNA"/>
</dbReference>
<gene>
    <name evidence="1" type="ORF">KL86DES1_20714</name>
</gene>
<name>A0A212L4T5_9BACT</name>
<protein>
    <submittedName>
        <fullName evidence="1">Uncharacterized protein</fullName>
    </submittedName>
</protein>
<evidence type="ECO:0000313" key="1">
    <source>
        <dbReference type="EMBL" id="SCM72584.1"/>
    </source>
</evidence>
<sequence length="54" mass="6494">MCNSALKRIYFLNTPAKSQNNMHTPLFNILKLSILHNLLYKWMKSYIFAFYTHI</sequence>
<organism evidence="1">
    <name type="scientific">uncultured Desulfovibrio sp</name>
    <dbReference type="NCBI Taxonomy" id="167968"/>
    <lineage>
        <taxon>Bacteria</taxon>
        <taxon>Pseudomonadati</taxon>
        <taxon>Thermodesulfobacteriota</taxon>
        <taxon>Desulfovibrionia</taxon>
        <taxon>Desulfovibrionales</taxon>
        <taxon>Desulfovibrionaceae</taxon>
        <taxon>Desulfovibrio</taxon>
        <taxon>environmental samples</taxon>
    </lineage>
</organism>
<accession>A0A212L4T5</accession>
<dbReference type="AlphaFoldDB" id="A0A212L4T5"/>